<organism evidence="3 4">
    <name type="scientific">Sediminibacillus albus</name>
    <dbReference type="NCBI Taxonomy" id="407036"/>
    <lineage>
        <taxon>Bacteria</taxon>
        <taxon>Bacillati</taxon>
        <taxon>Bacillota</taxon>
        <taxon>Bacilli</taxon>
        <taxon>Bacillales</taxon>
        <taxon>Bacillaceae</taxon>
        <taxon>Sediminibacillus</taxon>
    </lineage>
</organism>
<reference evidence="3 4" key="1">
    <citation type="submission" date="2016-10" db="EMBL/GenBank/DDBJ databases">
        <authorList>
            <person name="de Groot N.N."/>
        </authorList>
    </citation>
    <scope>NUCLEOTIDE SEQUENCE [LARGE SCALE GENOMIC DNA]</scope>
    <source>
        <strain evidence="3 4">CGMCC 1.6502</strain>
    </source>
</reference>
<dbReference type="STRING" id="407036.SAMN05216243_1316"/>
<protein>
    <submittedName>
        <fullName evidence="3">Sporulation protein YhaL</fullName>
    </submittedName>
</protein>
<evidence type="ECO:0000313" key="3">
    <source>
        <dbReference type="EMBL" id="SDJ88934.1"/>
    </source>
</evidence>
<keyword evidence="2" id="KW-0812">Transmembrane</keyword>
<keyword evidence="2" id="KW-1133">Transmembrane helix</keyword>
<dbReference type="RefSeq" id="WP_093212153.1">
    <property type="nucleotide sequence ID" value="NZ_FNFL01000001.1"/>
</dbReference>
<feature type="transmembrane region" description="Helical" evidence="2">
    <location>
        <begin position="6"/>
        <end position="24"/>
    </location>
</feature>
<name>A0A1G8XF43_9BACI</name>
<evidence type="ECO:0000256" key="1">
    <source>
        <dbReference type="SAM" id="MobiDB-lite"/>
    </source>
</evidence>
<proteinExistence type="predicted"/>
<keyword evidence="4" id="KW-1185">Reference proteome</keyword>
<dbReference type="EMBL" id="FNFL01000001">
    <property type="protein sequence ID" value="SDJ88934.1"/>
    <property type="molecule type" value="Genomic_DNA"/>
</dbReference>
<evidence type="ECO:0000313" key="4">
    <source>
        <dbReference type="Proteomes" id="UP000198694"/>
    </source>
</evidence>
<dbReference type="OrthoDB" id="2454520at2"/>
<feature type="region of interest" description="Disordered" evidence="1">
    <location>
        <begin position="49"/>
        <end position="69"/>
    </location>
</feature>
<accession>A0A1G8XF43</accession>
<dbReference type="Pfam" id="PF14147">
    <property type="entry name" value="Spore_YhaL"/>
    <property type="match status" value="1"/>
</dbReference>
<gene>
    <name evidence="3" type="ORF">SAMN05216243_1316</name>
</gene>
<dbReference type="InterPro" id="IPR025428">
    <property type="entry name" value="Spore_YhaL"/>
</dbReference>
<evidence type="ECO:0000256" key="2">
    <source>
        <dbReference type="SAM" id="Phobius"/>
    </source>
</evidence>
<keyword evidence="2" id="KW-0472">Membrane</keyword>
<dbReference type="AlphaFoldDB" id="A0A1G8XF43"/>
<dbReference type="Proteomes" id="UP000198694">
    <property type="component" value="Unassembled WGS sequence"/>
</dbReference>
<sequence>MILGIPWWVFMFIIFIFFSGYMSFRAVRAEKRLEMQFIEREGKIFMDRIKDERSQKENGDAEKKQMTSY</sequence>